<evidence type="ECO:0000313" key="1">
    <source>
        <dbReference type="EMBL" id="KTR02441.1"/>
    </source>
</evidence>
<dbReference type="EMBL" id="LDQC01000114">
    <property type="protein sequence ID" value="KTR02441.1"/>
    <property type="molecule type" value="Genomic_DNA"/>
</dbReference>
<name>A0A175RGG5_9MICO</name>
<proteinExistence type="predicted"/>
<sequence length="111" mass="12215">MTVVLTVGELLAAFRPVAEQMLRPDEFHTARFWIAPIHAWDDDRDEDALAEDQDALVWDLCGEAGSSSTLGVAIYDDERQLLGALASDLQDFIAESTFAWGELRPIPPLGA</sequence>
<protein>
    <submittedName>
        <fullName evidence="1">Uncharacterized protein</fullName>
    </submittedName>
</protein>
<dbReference type="PATRIC" id="fig|33881.3.peg.209"/>
<organism evidence="1 2">
    <name type="scientific">Curtobacterium luteum</name>
    <dbReference type="NCBI Taxonomy" id="33881"/>
    <lineage>
        <taxon>Bacteria</taxon>
        <taxon>Bacillati</taxon>
        <taxon>Actinomycetota</taxon>
        <taxon>Actinomycetes</taxon>
        <taxon>Micrococcales</taxon>
        <taxon>Microbacteriaceae</taxon>
        <taxon>Curtobacterium</taxon>
    </lineage>
</organism>
<dbReference type="AlphaFoldDB" id="A0A175RGG5"/>
<dbReference type="OrthoDB" id="4946825at2"/>
<reference evidence="1 2" key="1">
    <citation type="journal article" date="2016" name="Front. Microbiol.">
        <title>Genomic Resource of Rice Seed Associated Bacteria.</title>
        <authorList>
            <person name="Midha S."/>
            <person name="Bansal K."/>
            <person name="Sharma S."/>
            <person name="Kumar N."/>
            <person name="Patil P.P."/>
            <person name="Chaudhry V."/>
            <person name="Patil P.B."/>
        </authorList>
    </citation>
    <scope>NUCLEOTIDE SEQUENCE [LARGE SCALE GENOMIC DNA]</scope>
    <source>
        <strain evidence="1 2">NS184</strain>
    </source>
</reference>
<comment type="caution">
    <text evidence="1">The sequence shown here is derived from an EMBL/GenBank/DDBJ whole genome shotgun (WGS) entry which is preliminary data.</text>
</comment>
<dbReference type="Proteomes" id="UP000078252">
    <property type="component" value="Unassembled WGS sequence"/>
</dbReference>
<accession>A0A175RGG5</accession>
<dbReference type="STRING" id="33881.NS184_16000"/>
<dbReference type="RefSeq" id="WP_058727074.1">
    <property type="nucleotide sequence ID" value="NZ_LDQC01000114.1"/>
</dbReference>
<evidence type="ECO:0000313" key="2">
    <source>
        <dbReference type="Proteomes" id="UP000078252"/>
    </source>
</evidence>
<gene>
    <name evidence="1" type="ORF">NS184_16000</name>
</gene>